<name>A0ACB9I118_9ASTR</name>
<accession>A0ACB9I118</accession>
<evidence type="ECO:0000313" key="1">
    <source>
        <dbReference type="EMBL" id="KAI3801679.1"/>
    </source>
</evidence>
<sequence length="82" mass="9239">MLATGGSDAVINLWHDSTAADKEDEINKLLTHLANVYLYQKSYLVDLILLPWEVEFNHLPDQGFPIKAGCMLGDEIVFCIFL</sequence>
<protein>
    <submittedName>
        <fullName evidence="1">Uncharacterized protein</fullName>
    </submittedName>
</protein>
<evidence type="ECO:0000313" key="2">
    <source>
        <dbReference type="Proteomes" id="UP001056120"/>
    </source>
</evidence>
<reference evidence="2" key="1">
    <citation type="journal article" date="2022" name="Mol. Ecol. Resour.">
        <title>The genomes of chicory, endive, great burdock and yacon provide insights into Asteraceae palaeo-polyploidization history and plant inulin production.</title>
        <authorList>
            <person name="Fan W."/>
            <person name="Wang S."/>
            <person name="Wang H."/>
            <person name="Wang A."/>
            <person name="Jiang F."/>
            <person name="Liu H."/>
            <person name="Zhao H."/>
            <person name="Xu D."/>
            <person name="Zhang Y."/>
        </authorList>
    </citation>
    <scope>NUCLEOTIDE SEQUENCE [LARGE SCALE GENOMIC DNA]</scope>
    <source>
        <strain evidence="2">cv. Yunnan</strain>
    </source>
</reference>
<keyword evidence="2" id="KW-1185">Reference proteome</keyword>
<proteinExistence type="predicted"/>
<organism evidence="1 2">
    <name type="scientific">Smallanthus sonchifolius</name>
    <dbReference type="NCBI Taxonomy" id="185202"/>
    <lineage>
        <taxon>Eukaryota</taxon>
        <taxon>Viridiplantae</taxon>
        <taxon>Streptophyta</taxon>
        <taxon>Embryophyta</taxon>
        <taxon>Tracheophyta</taxon>
        <taxon>Spermatophyta</taxon>
        <taxon>Magnoliopsida</taxon>
        <taxon>eudicotyledons</taxon>
        <taxon>Gunneridae</taxon>
        <taxon>Pentapetalae</taxon>
        <taxon>asterids</taxon>
        <taxon>campanulids</taxon>
        <taxon>Asterales</taxon>
        <taxon>Asteraceae</taxon>
        <taxon>Asteroideae</taxon>
        <taxon>Heliantheae alliance</taxon>
        <taxon>Millerieae</taxon>
        <taxon>Smallanthus</taxon>
    </lineage>
</organism>
<gene>
    <name evidence="1" type="ORF">L1987_29791</name>
</gene>
<comment type="caution">
    <text evidence="1">The sequence shown here is derived from an EMBL/GenBank/DDBJ whole genome shotgun (WGS) entry which is preliminary data.</text>
</comment>
<dbReference type="EMBL" id="CM042027">
    <property type="protein sequence ID" value="KAI3801679.1"/>
    <property type="molecule type" value="Genomic_DNA"/>
</dbReference>
<dbReference type="Proteomes" id="UP001056120">
    <property type="component" value="Linkage Group LG10"/>
</dbReference>
<reference evidence="1 2" key="2">
    <citation type="journal article" date="2022" name="Mol. Ecol. Resour.">
        <title>The genomes of chicory, endive, great burdock and yacon provide insights into Asteraceae paleo-polyploidization history and plant inulin production.</title>
        <authorList>
            <person name="Fan W."/>
            <person name="Wang S."/>
            <person name="Wang H."/>
            <person name="Wang A."/>
            <person name="Jiang F."/>
            <person name="Liu H."/>
            <person name="Zhao H."/>
            <person name="Xu D."/>
            <person name="Zhang Y."/>
        </authorList>
    </citation>
    <scope>NUCLEOTIDE SEQUENCE [LARGE SCALE GENOMIC DNA]</scope>
    <source>
        <strain evidence="2">cv. Yunnan</strain>
        <tissue evidence="1">Leaves</tissue>
    </source>
</reference>